<dbReference type="PANTHER" id="PTHR36018">
    <property type="entry name" value="OS09G0481800 PROTEIN"/>
    <property type="match status" value="1"/>
</dbReference>
<reference evidence="1 2" key="1">
    <citation type="submission" date="2024-10" db="EMBL/GenBank/DDBJ databases">
        <title>Updated reference genomes for cyclostephanoid diatoms.</title>
        <authorList>
            <person name="Roberts W.R."/>
            <person name="Alverson A.J."/>
        </authorList>
    </citation>
    <scope>NUCLEOTIDE SEQUENCE [LARGE SCALE GENOMIC DNA]</scope>
    <source>
        <strain evidence="1 2">AJA276-08</strain>
    </source>
</reference>
<protein>
    <submittedName>
        <fullName evidence="1">Uncharacterized protein</fullName>
    </submittedName>
</protein>
<gene>
    <name evidence="1" type="ORF">ACHAW5_009538</name>
</gene>
<dbReference type="Proteomes" id="UP001530315">
    <property type="component" value="Unassembled WGS sequence"/>
</dbReference>
<evidence type="ECO:0000313" key="1">
    <source>
        <dbReference type="EMBL" id="KAL3774076.1"/>
    </source>
</evidence>
<accession>A0ABD3NDB9</accession>
<dbReference type="EMBL" id="JALLAZ020001491">
    <property type="protein sequence ID" value="KAL3774076.1"/>
    <property type="molecule type" value="Genomic_DNA"/>
</dbReference>
<name>A0ABD3NDB9_9STRA</name>
<evidence type="ECO:0000313" key="2">
    <source>
        <dbReference type="Proteomes" id="UP001530315"/>
    </source>
</evidence>
<sequence length="180" mass="20216">METTRLYNIYDDWRADLLSSSQSRHTYDDLLLPTLDEGSIVQCLEEFMDSEYGKTMFGRHDVPASVGITGAIVFESLDGPEVTLSLSGKFWHRRETVLGRAAMYLHARMPELASVRASAPTDLDDFDDVVDEYTGEVIYREDKRSPDFNGDRETMEYQGLDPDARGPFVFSGGGGMIRPA</sequence>
<keyword evidence="2" id="KW-1185">Reference proteome</keyword>
<organism evidence="1 2">
    <name type="scientific">Stephanodiscus triporus</name>
    <dbReference type="NCBI Taxonomy" id="2934178"/>
    <lineage>
        <taxon>Eukaryota</taxon>
        <taxon>Sar</taxon>
        <taxon>Stramenopiles</taxon>
        <taxon>Ochrophyta</taxon>
        <taxon>Bacillariophyta</taxon>
        <taxon>Coscinodiscophyceae</taxon>
        <taxon>Thalassiosirophycidae</taxon>
        <taxon>Stephanodiscales</taxon>
        <taxon>Stephanodiscaceae</taxon>
        <taxon>Stephanodiscus</taxon>
    </lineage>
</organism>
<proteinExistence type="predicted"/>
<comment type="caution">
    <text evidence="1">The sequence shown here is derived from an EMBL/GenBank/DDBJ whole genome shotgun (WGS) entry which is preliminary data.</text>
</comment>
<dbReference type="AlphaFoldDB" id="A0ABD3NDB9"/>
<dbReference type="PANTHER" id="PTHR36018:SF1">
    <property type="entry name" value="OS09G0481800 PROTEIN"/>
    <property type="match status" value="1"/>
</dbReference>